<dbReference type="AlphaFoldDB" id="A0AAN0P8U8"/>
<dbReference type="RefSeq" id="WP_013198016.1">
    <property type="nucleotide sequence ID" value="NC_014259.1"/>
</dbReference>
<evidence type="ECO:0000313" key="1">
    <source>
        <dbReference type="EMBL" id="ADI90967.1"/>
    </source>
</evidence>
<evidence type="ECO:0000313" key="2">
    <source>
        <dbReference type="Proteomes" id="UP000000392"/>
    </source>
</evidence>
<proteinExistence type="predicted"/>
<protein>
    <submittedName>
        <fullName evidence="1">Uncharacterized protein</fullName>
    </submittedName>
</protein>
<organism evidence="1 2">
    <name type="scientific">Acinetobacter oleivorans (strain JCM 16667 / KCTC 23045 / DR1)</name>
    <dbReference type="NCBI Taxonomy" id="436717"/>
    <lineage>
        <taxon>Bacteria</taxon>
        <taxon>Pseudomonadati</taxon>
        <taxon>Pseudomonadota</taxon>
        <taxon>Gammaproteobacteria</taxon>
        <taxon>Moraxellales</taxon>
        <taxon>Moraxellaceae</taxon>
        <taxon>Acinetobacter</taxon>
    </lineage>
</organism>
<gene>
    <name evidence="1" type="ordered locus">AOLE_10390</name>
</gene>
<dbReference type="KEGG" id="acd:AOLE_10390"/>
<reference evidence="1 2" key="1">
    <citation type="journal article" date="2010" name="J. Bacteriol.">
        <title>Complete genome sequence of the diesel-degrading Acinetobacter sp. strain DR1.</title>
        <authorList>
            <person name="Jung J."/>
            <person name="Baek J.H."/>
            <person name="Park W."/>
        </authorList>
    </citation>
    <scope>NUCLEOTIDE SEQUENCE [LARGE SCALE GENOMIC DNA]</scope>
    <source>
        <strain evidence="2">JCM 16667 / KCTC 23045 / DR1</strain>
    </source>
</reference>
<dbReference type="EMBL" id="CP002080">
    <property type="protein sequence ID" value="ADI90967.1"/>
    <property type="molecule type" value="Genomic_DNA"/>
</dbReference>
<name>A0AAN0P8U8_ACISD</name>
<dbReference type="GeneID" id="9382500"/>
<sequence>MPQFLLIAESIYEKSEEEKLFSEDIIEHLNRLVSMIRKEIKDTSYKLKYNFIDFEECLNKPANECSAKLDISLMPTYKNKSEYIMWLASFIEKITLGGREKFPPLANTLLPSCMLANPYSAKMEQAKVVSEKSAQMIVNYFRSSDYKKVNKVPT</sequence>
<dbReference type="Proteomes" id="UP000000392">
    <property type="component" value="Chromosome"/>
</dbReference>
<accession>A0AAN0P8U8</accession>